<sequence length="302" mass="31958">MAEHRPHAGEKADRMMNDSLANVIPLGVPGGVDRSLRSVSDSVRNTAGRTLGRTVTRTGGLLTEQIGAAVGSITDAATAGVRAATRRLTEEGTDLTDDWGRDPALVRRIMLLAQLRWDVSTGGDQRLPKRKGALIVVNAPRFTLTPIFTAFAISEALDRPVRYVGRPDDDLLGALGRRLGGLLDHPDEVAGALRADELVVLGADHSSGSRRVGAIDHTIVGAALATGTRVFPTATSSNPFGRHARVEIGTPTRSPKGRRGPLAELELADRLRHDIAGLLLEMGDINTGTPLDWLPGSGIGAH</sequence>
<dbReference type="AlphaFoldDB" id="A0A6C7EFZ4"/>
<protein>
    <submittedName>
        <fullName evidence="1">Uncharacterized protein</fullName>
    </submittedName>
</protein>
<organism evidence="1 2">
    <name type="scientific">Ilumatobacter coccineus (strain NBRC 103263 / KCTC 29153 / YM16-304)</name>
    <dbReference type="NCBI Taxonomy" id="1313172"/>
    <lineage>
        <taxon>Bacteria</taxon>
        <taxon>Bacillati</taxon>
        <taxon>Actinomycetota</taxon>
        <taxon>Acidimicrobiia</taxon>
        <taxon>Acidimicrobiales</taxon>
        <taxon>Ilumatobacteraceae</taxon>
        <taxon>Ilumatobacter</taxon>
    </lineage>
</organism>
<accession>A0A6C7EFZ4</accession>
<dbReference type="KEGG" id="aym:YM304_37750"/>
<proteinExistence type="predicted"/>
<name>A0A6C7EFZ4_ILUCY</name>
<dbReference type="OrthoDB" id="5243757at2"/>
<reference evidence="1 2" key="1">
    <citation type="journal article" date="2013" name="Int. J. Syst. Evol. Microbiol.">
        <title>Ilumatobacter nonamiense sp. nov. and Ilumatobacter coccineum sp. nov., isolated from seashore sand.</title>
        <authorList>
            <person name="Matsumoto A."/>
            <person name="Kasai H."/>
            <person name="Matsuo Y."/>
            <person name="Shizuri Y."/>
            <person name="Ichikawa N."/>
            <person name="Fujita N."/>
            <person name="Omura S."/>
            <person name="Takahashi Y."/>
        </authorList>
    </citation>
    <scope>NUCLEOTIDE SEQUENCE [LARGE SCALE GENOMIC DNA]</scope>
    <source>
        <strain evidence="2">NBRC 103263 / KCTC 29153 / YM16-304</strain>
    </source>
</reference>
<dbReference type="EMBL" id="AP012057">
    <property type="protein sequence ID" value="BAN04089.1"/>
    <property type="molecule type" value="Genomic_DNA"/>
</dbReference>
<keyword evidence="2" id="KW-1185">Reference proteome</keyword>
<evidence type="ECO:0000313" key="2">
    <source>
        <dbReference type="Proteomes" id="UP000011863"/>
    </source>
</evidence>
<gene>
    <name evidence="1" type="ORF">YM304_37750</name>
</gene>
<evidence type="ECO:0000313" key="1">
    <source>
        <dbReference type="EMBL" id="BAN04089.1"/>
    </source>
</evidence>
<dbReference type="Proteomes" id="UP000011863">
    <property type="component" value="Chromosome"/>
</dbReference>